<gene>
    <name evidence="2" type="ORF">QNI16_29710</name>
</gene>
<dbReference type="EMBL" id="JASJOS010000016">
    <property type="protein sequence ID" value="MDJ1484713.1"/>
    <property type="molecule type" value="Genomic_DNA"/>
</dbReference>
<comment type="caution">
    <text evidence="2">The sequence shown here is derived from an EMBL/GenBank/DDBJ whole genome shotgun (WGS) entry which is preliminary data.</text>
</comment>
<evidence type="ECO:0000256" key="1">
    <source>
        <dbReference type="SAM" id="SignalP"/>
    </source>
</evidence>
<name>A0AAE3UBS0_9BACT</name>
<dbReference type="AlphaFoldDB" id="A0AAE3UBS0"/>
<evidence type="ECO:0000313" key="2">
    <source>
        <dbReference type="EMBL" id="MDJ1484713.1"/>
    </source>
</evidence>
<keyword evidence="1" id="KW-0732">Signal</keyword>
<protein>
    <submittedName>
        <fullName evidence="2">Uncharacterized protein</fullName>
    </submittedName>
</protein>
<feature type="chain" id="PRO_5041970255" evidence="1">
    <location>
        <begin position="21"/>
        <end position="315"/>
    </location>
</feature>
<dbReference type="Proteomes" id="UP001241110">
    <property type="component" value="Unassembled WGS sequence"/>
</dbReference>
<sequence>MKSVLFYCFFLFICRLTCFSQNDTSAISLVSYWSKGDSFNFKITKVQQQWKKGELSKNDSSSYIANFLVIDSTASSYKIKWSHKNDLVSEYNIPSKFASLLSKYQITEVIYTTTDMGQFVGIENWKEIGKMMKDLVADITETLYKDKPKEKEAFKKAMQAIESAYSSKEGVEQFIFKEIQYFHFPFGYQFSQTTPLTYEQPIPNMFGGSVVRGDTKLYIKGVDKKNSTFTLMQEMKLNPEDTRKMLTELFRKMNVPSTDKIMESAKIDINDTNQYEYDYLVGTPIKIETLRKTIVDIDKEKALRIDKIKIELLQN</sequence>
<proteinExistence type="predicted"/>
<evidence type="ECO:0000313" key="3">
    <source>
        <dbReference type="Proteomes" id="UP001241110"/>
    </source>
</evidence>
<accession>A0AAE3UBS0</accession>
<organism evidence="2 3">
    <name type="scientific">Xanthocytophaga flava</name>
    <dbReference type="NCBI Taxonomy" id="3048013"/>
    <lineage>
        <taxon>Bacteria</taxon>
        <taxon>Pseudomonadati</taxon>
        <taxon>Bacteroidota</taxon>
        <taxon>Cytophagia</taxon>
        <taxon>Cytophagales</taxon>
        <taxon>Rhodocytophagaceae</taxon>
        <taxon>Xanthocytophaga</taxon>
    </lineage>
</organism>
<feature type="signal peptide" evidence="1">
    <location>
        <begin position="1"/>
        <end position="20"/>
    </location>
</feature>
<reference evidence="2" key="1">
    <citation type="submission" date="2023-05" db="EMBL/GenBank/DDBJ databases">
        <authorList>
            <person name="Zhang X."/>
        </authorList>
    </citation>
    <scope>NUCLEOTIDE SEQUENCE</scope>
    <source>
        <strain evidence="2">YF14B1</strain>
    </source>
</reference>
<dbReference type="RefSeq" id="WP_313986355.1">
    <property type="nucleotide sequence ID" value="NZ_JASJOS010000016.1"/>
</dbReference>